<protein>
    <recommendedName>
        <fullName evidence="3">DUF3326 domain-containing protein</fullName>
    </recommendedName>
</protein>
<dbReference type="PANTHER" id="PTHR36891">
    <property type="entry name" value="OS01G0127400 PROTEIN"/>
    <property type="match status" value="1"/>
</dbReference>
<dbReference type="AlphaFoldDB" id="A0AAV9J352"/>
<dbReference type="InterPro" id="IPR021763">
    <property type="entry name" value="DUF3326"/>
</dbReference>
<sequence length="465" mass="49160">MRHESQTASAANGMRRDSARGSLAYTAAWASLSGSMNSRCRRGDRRLCRHADLSSGTRAVACTAFGNKRDKSRHPALLRHRRLLLKGSATAADNYTTVMVVPTGVGASIGGYAGDALPAARLLAAVSGRLITHPNVLNGAMLYWPIDNAWYVEGYALDRFCAGDWALRPIPHGTRNRVGVVFDGGIEADLLQRHIQVCDAVRATLGLSVAGYTVTRQPVGVHLGTADSGASTGSVTRPEALLEAAAALRRPPHACDALALVCRFPGDEEDPQKLTAYRQGQGVDSVGGAEALLSHWVTRELQVPCAHAPALDPLGVDASISPKAAAEELGYTFLPSVLVGLSRAPRFCSASAPHRPADAIGCEAVDAIVAPYDACGGEAVRALYRQGKLVIAVRENTTCLPQTPEWLEAQDGTRSGTLRVARSYAEAAGLIAAHRAGIFLPALTATVERTPRIPIGQEHLSPPAR</sequence>
<keyword evidence="2" id="KW-1185">Reference proteome</keyword>
<accession>A0AAV9J352</accession>
<evidence type="ECO:0008006" key="3">
    <source>
        <dbReference type="Google" id="ProtNLM"/>
    </source>
</evidence>
<organism evidence="1 2">
    <name type="scientific">Cyanidium caldarium</name>
    <name type="common">Red alga</name>
    <dbReference type="NCBI Taxonomy" id="2771"/>
    <lineage>
        <taxon>Eukaryota</taxon>
        <taxon>Rhodophyta</taxon>
        <taxon>Bangiophyceae</taxon>
        <taxon>Cyanidiales</taxon>
        <taxon>Cyanidiaceae</taxon>
        <taxon>Cyanidium</taxon>
    </lineage>
</organism>
<evidence type="ECO:0000313" key="2">
    <source>
        <dbReference type="Proteomes" id="UP001301350"/>
    </source>
</evidence>
<name>A0AAV9J352_CYACA</name>
<reference evidence="1 2" key="1">
    <citation type="submission" date="2022-07" db="EMBL/GenBank/DDBJ databases">
        <title>Genome-wide signatures of adaptation to extreme environments.</title>
        <authorList>
            <person name="Cho C.H."/>
            <person name="Yoon H.S."/>
        </authorList>
    </citation>
    <scope>NUCLEOTIDE SEQUENCE [LARGE SCALE GENOMIC DNA]</scope>
    <source>
        <strain evidence="1 2">DBV 063 E5</strain>
    </source>
</reference>
<dbReference type="Pfam" id="PF11805">
    <property type="entry name" value="DUF3326"/>
    <property type="match status" value="1"/>
</dbReference>
<proteinExistence type="predicted"/>
<gene>
    <name evidence="1" type="ORF">CDCA_CDCA18G4498</name>
</gene>
<evidence type="ECO:0000313" key="1">
    <source>
        <dbReference type="EMBL" id="KAK4538473.1"/>
    </source>
</evidence>
<dbReference type="EMBL" id="JANCYW010000018">
    <property type="protein sequence ID" value="KAK4538473.1"/>
    <property type="molecule type" value="Genomic_DNA"/>
</dbReference>
<dbReference type="Proteomes" id="UP001301350">
    <property type="component" value="Unassembled WGS sequence"/>
</dbReference>
<dbReference type="PANTHER" id="PTHR36891:SF1">
    <property type="entry name" value="OS01G0127400 PROTEIN"/>
    <property type="match status" value="1"/>
</dbReference>
<comment type="caution">
    <text evidence="1">The sequence shown here is derived from an EMBL/GenBank/DDBJ whole genome shotgun (WGS) entry which is preliminary data.</text>
</comment>